<gene>
    <name evidence="1" type="ORF">GLUCOINTEAF2_0203561</name>
</gene>
<dbReference type="EMBL" id="JUFX02000257">
    <property type="protein sequence ID" value="KPH85190.1"/>
    <property type="molecule type" value="Genomic_DNA"/>
</dbReference>
<accession>A0A0N1N5G8</accession>
<comment type="caution">
    <text evidence="1">The sequence shown here is derived from an EMBL/GenBank/DDBJ whole genome shotgun (WGS) entry which is preliminary data.</text>
</comment>
<proteinExistence type="predicted"/>
<reference evidence="1 2" key="1">
    <citation type="submission" date="2015-07" db="EMBL/GenBank/DDBJ databases">
        <title>Draft Genome Sequence of Komagataeibacter intermedius Strain AF2, Isolated from Kombucha Tea.</title>
        <authorList>
            <person name="Santos R.A."/>
            <person name="Berretta A.A."/>
            <person name="Barud H.S."/>
            <person name="Ribeiro S.J."/>
            <person name="Gonzalez-Garcia L.N."/>
            <person name="Zucchi T.D."/>
            <person name="Goldman G.H."/>
            <person name="Riano-Pachon D.M."/>
        </authorList>
    </citation>
    <scope>NUCLEOTIDE SEQUENCE [LARGE SCALE GENOMIC DNA]</scope>
    <source>
        <strain evidence="1 2">AF2</strain>
    </source>
</reference>
<dbReference type="Proteomes" id="UP000031553">
    <property type="component" value="Unassembled WGS sequence"/>
</dbReference>
<evidence type="ECO:0000313" key="2">
    <source>
        <dbReference type="Proteomes" id="UP000031553"/>
    </source>
</evidence>
<sequence length="287" mass="32217">MTIIPCKQNKGLRDQIERFAETLKTEAHKLGDHGLGEREFYQSGLFRGAIERVRGQFSATMRGKREFVQHALNHMEDGGFIAGWDLTDNANRNDYIVRLNSGRVAVIDLKGCLDGNNTNIFERPPLADEFVIWSICSNPGADPQRNAWSGIHTRLSAEMIARNQRVDGVLLWDMVCATIGRPCPKSVDGDRLTNLGPFCVPPPCIYLFPENIPSISIPFVKGRDIGEVEILAAFNAAFGGYAEEIHHVDFRMEMRGSELMRQTVVRRAGTIEQVSEMTAIRRVEKDL</sequence>
<dbReference type="OrthoDB" id="9179131at2"/>
<evidence type="ECO:0000313" key="1">
    <source>
        <dbReference type="EMBL" id="KPH85190.1"/>
    </source>
</evidence>
<dbReference type="REBASE" id="135039">
    <property type="entry name" value="R1.KinAF2ORF203560P"/>
</dbReference>
<protein>
    <submittedName>
        <fullName evidence="1">Uncharacterized protein</fullName>
    </submittedName>
</protein>
<dbReference type="RefSeq" id="WP_082084846.1">
    <property type="nucleotide sequence ID" value="NZ_JUFX02000257.1"/>
</dbReference>
<organism evidence="1 2">
    <name type="scientific">Komagataeibacter intermedius AF2</name>
    <dbReference type="NCBI Taxonomy" id="1458464"/>
    <lineage>
        <taxon>Bacteria</taxon>
        <taxon>Pseudomonadati</taxon>
        <taxon>Pseudomonadota</taxon>
        <taxon>Alphaproteobacteria</taxon>
        <taxon>Acetobacterales</taxon>
        <taxon>Acetobacteraceae</taxon>
        <taxon>Komagataeibacter</taxon>
    </lineage>
</organism>
<dbReference type="AlphaFoldDB" id="A0A0N1N5G8"/>
<name>A0A0N1N5G8_9PROT</name>